<dbReference type="HOGENOM" id="CLU_2212827_0_0_1"/>
<organism>
    <name type="scientific">Ixodes scapularis</name>
    <name type="common">Black-legged tick</name>
    <name type="synonym">Deer tick</name>
    <dbReference type="NCBI Taxonomy" id="6945"/>
    <lineage>
        <taxon>Eukaryota</taxon>
        <taxon>Metazoa</taxon>
        <taxon>Ecdysozoa</taxon>
        <taxon>Arthropoda</taxon>
        <taxon>Chelicerata</taxon>
        <taxon>Arachnida</taxon>
        <taxon>Acari</taxon>
        <taxon>Parasitiformes</taxon>
        <taxon>Ixodida</taxon>
        <taxon>Ixodoidea</taxon>
        <taxon>Ixodidae</taxon>
        <taxon>Ixodinae</taxon>
        <taxon>Ixodes</taxon>
    </lineage>
</organism>
<reference evidence="1 3" key="1">
    <citation type="submission" date="2008-03" db="EMBL/GenBank/DDBJ databases">
        <title>Annotation of Ixodes scapularis.</title>
        <authorList>
            <consortium name="Ixodes scapularis Genome Project Consortium"/>
            <person name="Caler E."/>
            <person name="Hannick L.I."/>
            <person name="Bidwell S."/>
            <person name="Joardar V."/>
            <person name="Thiagarajan M."/>
            <person name="Amedeo P."/>
            <person name="Galinsky K.J."/>
            <person name="Schobel S."/>
            <person name="Inman J."/>
            <person name="Hostetler J."/>
            <person name="Miller J."/>
            <person name="Hammond M."/>
            <person name="Megy K."/>
            <person name="Lawson D."/>
            <person name="Kodira C."/>
            <person name="Sutton G."/>
            <person name="Meyer J."/>
            <person name="Hill C.A."/>
            <person name="Birren B."/>
            <person name="Nene V."/>
            <person name="Collins F."/>
            <person name="Alarcon-Chaidez F."/>
            <person name="Wikel S."/>
            <person name="Strausberg R."/>
        </authorList>
    </citation>
    <scope>NUCLEOTIDE SEQUENCE [LARGE SCALE GENOMIC DNA]</scope>
    <source>
        <strain evidence="3">Wikel</strain>
        <strain evidence="1">Wikel colony</strain>
    </source>
</reference>
<dbReference type="EMBL" id="ABJB010999890">
    <property type="status" value="NOT_ANNOTATED_CDS"/>
    <property type="molecule type" value="Genomic_DNA"/>
</dbReference>
<evidence type="ECO:0000313" key="3">
    <source>
        <dbReference type="Proteomes" id="UP000001555"/>
    </source>
</evidence>
<dbReference type="InParanoid" id="B7PYG4"/>
<gene>
    <name evidence="1" type="ORF">IscW_ISCW009154</name>
</gene>
<dbReference type="EMBL" id="DS819864">
    <property type="protein sequence ID" value="EEC11636.1"/>
    <property type="molecule type" value="Genomic_DNA"/>
</dbReference>
<dbReference type="VEuPathDB" id="VectorBase:ISCI009154"/>
<protein>
    <submittedName>
        <fullName evidence="1 2">Uncharacterized protein</fullName>
    </submittedName>
</protein>
<sequence length="107" mass="11978">MIIVGTVETPRYTFKSSRREKPCSICSNCDITRNQPKLHRRQHESLTTPQKHVSQQDKSNALFASCTTTNGLGVSMFVCFGNTYTAVQKSDYSCHLQAPSDISKVPH</sequence>
<name>B7PYG4_IXOSC</name>
<reference evidence="2" key="2">
    <citation type="submission" date="2020-05" db="UniProtKB">
        <authorList>
            <consortium name="EnsemblMetazoa"/>
        </authorList>
    </citation>
    <scope>IDENTIFICATION</scope>
    <source>
        <strain evidence="2">wikel</strain>
    </source>
</reference>
<dbReference type="AlphaFoldDB" id="B7PYG4"/>
<dbReference type="VEuPathDB" id="VectorBase:ISCW009154"/>
<dbReference type="EnsemblMetazoa" id="ISCW009154-RA">
    <property type="protein sequence ID" value="ISCW009154-PA"/>
    <property type="gene ID" value="ISCW009154"/>
</dbReference>
<evidence type="ECO:0000313" key="1">
    <source>
        <dbReference type="EMBL" id="EEC11636.1"/>
    </source>
</evidence>
<evidence type="ECO:0000313" key="2">
    <source>
        <dbReference type="EnsemblMetazoa" id="ISCW009154-PA"/>
    </source>
</evidence>
<keyword evidence="3" id="KW-1185">Reference proteome</keyword>
<proteinExistence type="predicted"/>
<dbReference type="Proteomes" id="UP000001555">
    <property type="component" value="Unassembled WGS sequence"/>
</dbReference>
<dbReference type="PaxDb" id="6945-B7PYG4"/>
<accession>B7PYG4</accession>